<dbReference type="EMBL" id="JACHHP010000001">
    <property type="protein sequence ID" value="MBB5206999.1"/>
    <property type="molecule type" value="Genomic_DNA"/>
</dbReference>
<protein>
    <recommendedName>
        <fullName evidence="4">TraB/GumN family protein</fullName>
    </recommendedName>
</protein>
<feature type="signal peptide" evidence="1">
    <location>
        <begin position="1"/>
        <end position="19"/>
    </location>
</feature>
<keyword evidence="1" id="KW-0732">Signal</keyword>
<evidence type="ECO:0000313" key="3">
    <source>
        <dbReference type="Proteomes" id="UP000521199"/>
    </source>
</evidence>
<name>A0A7W8D355_9GAMM</name>
<evidence type="ECO:0008006" key="4">
    <source>
        <dbReference type="Google" id="ProtNLM"/>
    </source>
</evidence>
<keyword evidence="3" id="KW-1185">Reference proteome</keyword>
<proteinExistence type="predicted"/>
<dbReference type="CDD" id="cd14789">
    <property type="entry name" value="Tiki"/>
    <property type="match status" value="1"/>
</dbReference>
<dbReference type="Pfam" id="PF01963">
    <property type="entry name" value="TraB_PrgY_gumN"/>
    <property type="match status" value="1"/>
</dbReference>
<dbReference type="RefSeq" id="WP_183959493.1">
    <property type="nucleotide sequence ID" value="NZ_JACHHP010000001.1"/>
</dbReference>
<accession>A0A7W8D355</accession>
<dbReference type="InterPro" id="IPR047111">
    <property type="entry name" value="YbaP-like"/>
</dbReference>
<dbReference type="InterPro" id="IPR002816">
    <property type="entry name" value="TraB/PrgY/GumN_fam"/>
</dbReference>
<sequence length="293" mass="31916">MRHRLLWILLAGVCASAHAEPPVPLLWKATGDAGTVYLLGSFHLLTDDDYPLHASVEAAYDDAEALLFEVDPSAMQSPATAKTMQEMARFDDGRTLRGVISDETESKLAAFLGSEAAMAASDQFEPWYLGMNIAVMAMVNAGLDPSKGLDQHFMQRAKRDAKPASGLETVAEQLGALDQAPLAEQEIMLSEALAPLAELRADIERMHATWRAGDAAGMEEIVNEETAQKTPRMYELINRDRNQRWLPTLQGLLASQDDHLVIVGAMHLIGEDGLVQQLGRRGVTVERVGSAAQ</sequence>
<gene>
    <name evidence="2" type="ORF">HNQ52_000515</name>
</gene>
<organism evidence="2 3">
    <name type="scientific">Chiayiivirga flava</name>
    <dbReference type="NCBI Taxonomy" id="659595"/>
    <lineage>
        <taxon>Bacteria</taxon>
        <taxon>Pseudomonadati</taxon>
        <taxon>Pseudomonadota</taxon>
        <taxon>Gammaproteobacteria</taxon>
        <taxon>Lysobacterales</taxon>
        <taxon>Lysobacteraceae</taxon>
        <taxon>Chiayiivirga</taxon>
    </lineage>
</organism>
<dbReference type="PANTHER" id="PTHR40590">
    <property type="entry name" value="CYTOPLASMIC PROTEIN-RELATED"/>
    <property type="match status" value="1"/>
</dbReference>
<reference evidence="2 3" key="1">
    <citation type="submission" date="2020-08" db="EMBL/GenBank/DDBJ databases">
        <title>Genomic Encyclopedia of Type Strains, Phase IV (KMG-IV): sequencing the most valuable type-strain genomes for metagenomic binning, comparative biology and taxonomic classification.</title>
        <authorList>
            <person name="Goeker M."/>
        </authorList>
    </citation>
    <scope>NUCLEOTIDE SEQUENCE [LARGE SCALE GENOMIC DNA]</scope>
    <source>
        <strain evidence="2 3">DSM 24163</strain>
    </source>
</reference>
<feature type="chain" id="PRO_5031378509" description="TraB/GumN family protein" evidence="1">
    <location>
        <begin position="20"/>
        <end position="293"/>
    </location>
</feature>
<dbReference type="AlphaFoldDB" id="A0A7W8D355"/>
<evidence type="ECO:0000313" key="2">
    <source>
        <dbReference type="EMBL" id="MBB5206999.1"/>
    </source>
</evidence>
<evidence type="ECO:0000256" key="1">
    <source>
        <dbReference type="SAM" id="SignalP"/>
    </source>
</evidence>
<dbReference type="Proteomes" id="UP000521199">
    <property type="component" value="Unassembled WGS sequence"/>
</dbReference>
<dbReference type="PANTHER" id="PTHR40590:SF1">
    <property type="entry name" value="CYTOPLASMIC PROTEIN"/>
    <property type="match status" value="1"/>
</dbReference>
<comment type="caution">
    <text evidence="2">The sequence shown here is derived from an EMBL/GenBank/DDBJ whole genome shotgun (WGS) entry which is preliminary data.</text>
</comment>